<comment type="caution">
    <text evidence="3">The sequence shown here is derived from an EMBL/GenBank/DDBJ whole genome shotgun (WGS) entry which is preliminary data.</text>
</comment>
<feature type="compositionally biased region" description="Low complexity" evidence="1">
    <location>
        <begin position="536"/>
        <end position="546"/>
    </location>
</feature>
<feature type="compositionally biased region" description="Basic and acidic residues" evidence="1">
    <location>
        <begin position="512"/>
        <end position="523"/>
    </location>
</feature>
<dbReference type="Proteomes" id="UP001596154">
    <property type="component" value="Unassembled WGS sequence"/>
</dbReference>
<name>A0ABW0ULW7_9ACTN</name>
<dbReference type="RefSeq" id="WP_381018692.1">
    <property type="nucleotide sequence ID" value="NZ_JBHSNY010000002.1"/>
</dbReference>
<evidence type="ECO:0000256" key="1">
    <source>
        <dbReference type="SAM" id="MobiDB-lite"/>
    </source>
</evidence>
<dbReference type="EMBL" id="JBHSNY010000002">
    <property type="protein sequence ID" value="MFC5633551.1"/>
    <property type="molecule type" value="Genomic_DNA"/>
</dbReference>
<dbReference type="InterPro" id="IPR035992">
    <property type="entry name" value="Ricin_B-like_lectins"/>
</dbReference>
<evidence type="ECO:0000259" key="2">
    <source>
        <dbReference type="SMART" id="SM00458"/>
    </source>
</evidence>
<accession>A0ABW0ULW7</accession>
<feature type="region of interest" description="Disordered" evidence="1">
    <location>
        <begin position="332"/>
        <end position="370"/>
    </location>
</feature>
<protein>
    <submittedName>
        <fullName evidence="3">RICIN domain-containing protein</fullName>
    </submittedName>
</protein>
<organism evidence="3 4">
    <name type="scientific">Streptomyces bullii</name>
    <dbReference type="NCBI Taxonomy" id="349910"/>
    <lineage>
        <taxon>Bacteria</taxon>
        <taxon>Bacillati</taxon>
        <taxon>Actinomycetota</taxon>
        <taxon>Actinomycetes</taxon>
        <taxon>Kitasatosporales</taxon>
        <taxon>Streptomycetaceae</taxon>
        <taxon>Streptomyces</taxon>
    </lineage>
</organism>
<sequence length="614" mass="64086">MQSPHPPRPPYPPRPGVVREESDRDLLARIGAPAQNSCSLALLLARHWRATYEYAAVCLASTGHTAVLAATTAFQRVLARPAGGALRPRLLAAVRDTVREWAADDRLLAVLPELRKPVGARGLRAARPGTPEGRRLAEHAFLALPDASQCLLWHTEVEAEPLSVPAGLLGVDSATASAALEQAREQFRAACVRAHRELAPSEECRRHNRLLDAPLRRGGGLLPEVQRHLMACRYCRHAAEQLSHFEGGLGVLLAETVLGWGVRRYLDSRAGRDSAAEPCPAHGGRHRYRPRSGGRSRAPRRHTKALALGAAVTAFALLATLLAARGWSEESGGADSSATWGAPSGHSVDPSAVSAAPPAAGSPSAASADDTAEIARGRLRSRTAGLCLDVRGERAVAGARIVLADCSSAGTQQWSYRDDGRLRSAAEPTLCLDSDADQGTVVLTGCQVPAGVPRYDLTVRGEILLRGGSGTARVLASGAPGAGREVRVAERDGSATQGWELDAGPGLSSGTARERGKRSDDGGPRGSRPEVTLPHDTGTGTSADTDTVPRSPAAEPPPAKPEEPPQWHEKRFAQAGCCEAAGPGTADGAGAGVLTTVASLADTAVTALGSVSHP</sequence>
<dbReference type="Pfam" id="PF00652">
    <property type="entry name" value="Ricin_B_lectin"/>
    <property type="match status" value="1"/>
</dbReference>
<gene>
    <name evidence="3" type="ORF">ACFPZJ_07040</name>
</gene>
<feature type="compositionally biased region" description="Basic residues" evidence="1">
    <location>
        <begin position="283"/>
        <end position="301"/>
    </location>
</feature>
<dbReference type="SUPFAM" id="SSF50370">
    <property type="entry name" value="Ricin B-like lectins"/>
    <property type="match status" value="1"/>
</dbReference>
<feature type="domain" description="Ricin B lectin" evidence="2">
    <location>
        <begin position="375"/>
        <end position="502"/>
    </location>
</feature>
<evidence type="ECO:0000313" key="3">
    <source>
        <dbReference type="EMBL" id="MFC5633551.1"/>
    </source>
</evidence>
<dbReference type="Gene3D" id="2.80.10.50">
    <property type="match status" value="1"/>
</dbReference>
<dbReference type="InterPro" id="IPR000772">
    <property type="entry name" value="Ricin_B_lectin"/>
</dbReference>
<feature type="compositionally biased region" description="Basic and acidic residues" evidence="1">
    <location>
        <begin position="484"/>
        <end position="493"/>
    </location>
</feature>
<proteinExistence type="predicted"/>
<feature type="region of interest" description="Disordered" evidence="1">
    <location>
        <begin position="476"/>
        <end position="568"/>
    </location>
</feature>
<dbReference type="PROSITE" id="PS50231">
    <property type="entry name" value="RICIN_B_LECTIN"/>
    <property type="match status" value="1"/>
</dbReference>
<feature type="region of interest" description="Disordered" evidence="1">
    <location>
        <begin position="271"/>
        <end position="301"/>
    </location>
</feature>
<dbReference type="SMART" id="SM00458">
    <property type="entry name" value="RICIN"/>
    <property type="match status" value="1"/>
</dbReference>
<keyword evidence="4" id="KW-1185">Reference proteome</keyword>
<feature type="compositionally biased region" description="Low complexity" evidence="1">
    <location>
        <begin position="347"/>
        <end position="369"/>
    </location>
</feature>
<reference evidence="4" key="1">
    <citation type="journal article" date="2019" name="Int. J. Syst. Evol. Microbiol.">
        <title>The Global Catalogue of Microorganisms (GCM) 10K type strain sequencing project: providing services to taxonomists for standard genome sequencing and annotation.</title>
        <authorList>
            <consortium name="The Broad Institute Genomics Platform"/>
            <consortium name="The Broad Institute Genome Sequencing Center for Infectious Disease"/>
            <person name="Wu L."/>
            <person name="Ma J."/>
        </authorList>
    </citation>
    <scope>NUCLEOTIDE SEQUENCE [LARGE SCALE GENOMIC DNA]</scope>
    <source>
        <strain evidence="4">CGMCC 4.7248</strain>
    </source>
</reference>
<evidence type="ECO:0000313" key="4">
    <source>
        <dbReference type="Proteomes" id="UP001596154"/>
    </source>
</evidence>